<dbReference type="EMBL" id="NPOA01000003">
    <property type="protein sequence ID" value="PAV30674.1"/>
    <property type="molecule type" value="Genomic_DNA"/>
</dbReference>
<feature type="transmembrane region" description="Helical" evidence="5">
    <location>
        <begin position="44"/>
        <end position="63"/>
    </location>
</feature>
<dbReference type="GO" id="GO:0140359">
    <property type="term" value="F:ABC-type transporter activity"/>
    <property type="evidence" value="ECO:0007669"/>
    <property type="project" value="InterPro"/>
</dbReference>
<dbReference type="InterPro" id="IPR013525">
    <property type="entry name" value="ABC2_TM"/>
</dbReference>
<reference evidence="7 8" key="1">
    <citation type="submission" date="2017-08" db="EMBL/GenBank/DDBJ databases">
        <title>Virgibacillus indicus sp. nov. and Virgibacillus profoundi sp. nov, two moderately halophilic bacteria isolated from marine sediment by using the Microfluidic Streak Plate.</title>
        <authorList>
            <person name="Xu B."/>
            <person name="Hu B."/>
            <person name="Wang J."/>
            <person name="Zhu Y."/>
            <person name="Huang L."/>
            <person name="Du W."/>
            <person name="Huang Y."/>
        </authorList>
    </citation>
    <scope>NUCLEOTIDE SEQUENCE [LARGE SCALE GENOMIC DNA]</scope>
    <source>
        <strain evidence="7 8">IO3-P3-H5</strain>
    </source>
</reference>
<proteinExistence type="predicted"/>
<feature type="transmembrane region" description="Helical" evidence="5">
    <location>
        <begin position="175"/>
        <end position="197"/>
    </location>
</feature>
<evidence type="ECO:0000256" key="5">
    <source>
        <dbReference type="SAM" id="Phobius"/>
    </source>
</evidence>
<dbReference type="Proteomes" id="UP000218887">
    <property type="component" value="Unassembled WGS sequence"/>
</dbReference>
<keyword evidence="2 5" id="KW-0812">Transmembrane</keyword>
<name>A0A2A2IHE4_9BACI</name>
<evidence type="ECO:0000256" key="4">
    <source>
        <dbReference type="ARBA" id="ARBA00023136"/>
    </source>
</evidence>
<feature type="transmembrane region" description="Helical" evidence="5">
    <location>
        <begin position="89"/>
        <end position="112"/>
    </location>
</feature>
<feature type="transmembrane region" description="Helical" evidence="5">
    <location>
        <begin position="118"/>
        <end position="142"/>
    </location>
</feature>
<accession>A0A2A2IHE4</accession>
<organism evidence="7 8">
    <name type="scientific">Virgibacillus profundi</name>
    <dbReference type="NCBI Taxonomy" id="2024555"/>
    <lineage>
        <taxon>Bacteria</taxon>
        <taxon>Bacillati</taxon>
        <taxon>Bacillota</taxon>
        <taxon>Bacilli</taxon>
        <taxon>Bacillales</taxon>
        <taxon>Bacillaceae</taxon>
        <taxon>Virgibacillus</taxon>
    </lineage>
</organism>
<dbReference type="GO" id="GO:0016020">
    <property type="term" value="C:membrane"/>
    <property type="evidence" value="ECO:0007669"/>
    <property type="project" value="UniProtKB-SubCell"/>
</dbReference>
<evidence type="ECO:0000256" key="1">
    <source>
        <dbReference type="ARBA" id="ARBA00004141"/>
    </source>
</evidence>
<evidence type="ECO:0000313" key="8">
    <source>
        <dbReference type="Proteomes" id="UP000218887"/>
    </source>
</evidence>
<protein>
    <submittedName>
        <fullName evidence="7">Multidrug ABC transporter permease</fullName>
    </submittedName>
</protein>
<evidence type="ECO:0000256" key="2">
    <source>
        <dbReference type="ARBA" id="ARBA00022692"/>
    </source>
</evidence>
<evidence type="ECO:0000259" key="6">
    <source>
        <dbReference type="Pfam" id="PF12698"/>
    </source>
</evidence>
<feature type="domain" description="ABC-2 type transporter transmembrane" evidence="6">
    <location>
        <begin position="46"/>
        <end position="222"/>
    </location>
</feature>
<dbReference type="AlphaFoldDB" id="A0A2A2IHE4"/>
<gene>
    <name evidence="7" type="ORF">CIL05_06115</name>
</gene>
<dbReference type="Pfam" id="PF12698">
    <property type="entry name" value="ABC2_membrane_3"/>
    <property type="match status" value="1"/>
</dbReference>
<dbReference type="RefSeq" id="WP_095654640.1">
    <property type="nucleotide sequence ID" value="NZ_NPOA01000003.1"/>
</dbReference>
<keyword evidence="4 5" id="KW-0472">Membrane</keyword>
<dbReference type="InterPro" id="IPR051328">
    <property type="entry name" value="T7SS_ABC-Transporter"/>
</dbReference>
<keyword evidence="8" id="KW-1185">Reference proteome</keyword>
<comment type="caution">
    <text evidence="7">The sequence shown here is derived from an EMBL/GenBank/DDBJ whole genome shotgun (WGS) entry which is preliminary data.</text>
</comment>
<comment type="subcellular location">
    <subcellularLocation>
        <location evidence="1">Membrane</location>
        <topology evidence="1">Multi-pass membrane protein</topology>
    </subcellularLocation>
</comment>
<evidence type="ECO:0000313" key="7">
    <source>
        <dbReference type="EMBL" id="PAV30674.1"/>
    </source>
</evidence>
<dbReference type="OrthoDB" id="266913at2"/>
<evidence type="ECO:0000256" key="3">
    <source>
        <dbReference type="ARBA" id="ARBA00022989"/>
    </source>
</evidence>
<keyword evidence="3 5" id="KW-1133">Transmembrane helix</keyword>
<feature type="transmembrane region" description="Helical" evidence="5">
    <location>
        <begin position="12"/>
        <end position="32"/>
    </location>
</feature>
<dbReference type="PANTHER" id="PTHR43077">
    <property type="entry name" value="TRANSPORT PERMEASE YVFS-RELATED"/>
    <property type="match status" value="1"/>
</dbReference>
<feature type="transmembrane region" description="Helical" evidence="5">
    <location>
        <begin position="149"/>
        <end position="169"/>
    </location>
</feature>
<dbReference type="PANTHER" id="PTHR43077:SF10">
    <property type="entry name" value="TRANSPORT PERMEASE PROTEIN"/>
    <property type="match status" value="1"/>
</dbReference>
<feature type="transmembrane region" description="Helical" evidence="5">
    <location>
        <begin position="204"/>
        <end position="223"/>
    </location>
</feature>
<sequence length="228" mass="26190">MTIFKFALKRSFSNTTNLIFLTLFPIACIFLPNGEDWPFLPYGYQYFGILILFVGIRLATIILEDREKGVVKRLAVAPISHFQYLSQNLLAYSVILILQCILVVFGGVLYGQELYQPGWLLFLFVSFSFASLAIALAWISIYRKKDVSFLVYMSLIFIVIILGGLMIPIEIFPDLLKRIAIIFPTFWLAEGLNWIVFGENILDFLLINGVLWLYTIIFIIIGSTRKIY</sequence>